<feature type="coiled-coil region" evidence="1">
    <location>
        <begin position="160"/>
        <end position="194"/>
    </location>
</feature>
<sequence length="459" mass="51533">MGSDSARALGVTVPIAAVRASYAKRSSGGDCDAAPPKRRMLTPPPSVENDLDSASPRTDASWPSDEEPNELLLELERVGSSCRVVSDEQQQRQKSKTPASKAARPSTEGMSAEAIKQHKAQRRREQVRAASRRCRDRQRKETEDLRTKVFQLEEFIAHTMQSHEWEMRQQHERIQALQHENQLLSQQLEAATVARVAEIDPMPLGSPVKLEGSALPEDLVLCITDDVPRQWSRELVYHAVEDTTRQLVTMLESDVEPVKSPLIFGWQFDFWYEGDKYFGRNRKFFPGVTALELGKRMQGVDPQRYMDSFPEVKKIEILQVFDENVLVMRLVKALPGKNFTQAVNARFLAAAAPPTGSTSRWVYADRTIDKPTDGEYALENECNGYVFEDTVQDLSDGTRIEGCLAQGVGQFESGGLECSVLLEELAKAFSSVVLRWESLFINDFIADDADGFADMVLDL</sequence>
<keyword evidence="1" id="KW-0175">Coiled coil</keyword>
<organism evidence="3 4">
    <name type="scientific">Phytophthora fragariaefolia</name>
    <dbReference type="NCBI Taxonomy" id="1490495"/>
    <lineage>
        <taxon>Eukaryota</taxon>
        <taxon>Sar</taxon>
        <taxon>Stramenopiles</taxon>
        <taxon>Oomycota</taxon>
        <taxon>Peronosporomycetes</taxon>
        <taxon>Peronosporales</taxon>
        <taxon>Peronosporaceae</taxon>
        <taxon>Phytophthora</taxon>
    </lineage>
</organism>
<evidence type="ECO:0000313" key="4">
    <source>
        <dbReference type="Proteomes" id="UP001165121"/>
    </source>
</evidence>
<dbReference type="Gene3D" id="1.20.5.170">
    <property type="match status" value="1"/>
</dbReference>
<proteinExistence type="predicted"/>
<reference evidence="3" key="1">
    <citation type="submission" date="2023-04" db="EMBL/GenBank/DDBJ databases">
        <title>Phytophthora fragariaefolia NBRC 109709.</title>
        <authorList>
            <person name="Ichikawa N."/>
            <person name="Sato H."/>
            <person name="Tonouchi N."/>
        </authorList>
    </citation>
    <scope>NUCLEOTIDE SEQUENCE</scope>
    <source>
        <strain evidence="3">NBRC 109709</strain>
    </source>
</reference>
<feature type="region of interest" description="Disordered" evidence="2">
    <location>
        <begin position="83"/>
        <end position="141"/>
    </location>
</feature>
<name>A0A9W7CYJ9_9STRA</name>
<dbReference type="EMBL" id="BSXT01001880">
    <property type="protein sequence ID" value="GMF45749.1"/>
    <property type="molecule type" value="Genomic_DNA"/>
</dbReference>
<evidence type="ECO:0000256" key="2">
    <source>
        <dbReference type="SAM" id="MobiDB-lite"/>
    </source>
</evidence>
<feature type="region of interest" description="Disordered" evidence="2">
    <location>
        <begin position="21"/>
        <end position="71"/>
    </location>
</feature>
<dbReference type="AlphaFoldDB" id="A0A9W7CYJ9"/>
<dbReference type="Proteomes" id="UP001165121">
    <property type="component" value="Unassembled WGS sequence"/>
</dbReference>
<evidence type="ECO:0000313" key="3">
    <source>
        <dbReference type="EMBL" id="GMF45749.1"/>
    </source>
</evidence>
<dbReference type="OrthoDB" id="123206at2759"/>
<dbReference type="CDD" id="cd14686">
    <property type="entry name" value="bZIP"/>
    <property type="match status" value="1"/>
</dbReference>
<comment type="caution">
    <text evidence="3">The sequence shown here is derived from an EMBL/GenBank/DDBJ whole genome shotgun (WGS) entry which is preliminary data.</text>
</comment>
<keyword evidence="4" id="KW-1185">Reference proteome</keyword>
<evidence type="ECO:0000256" key="1">
    <source>
        <dbReference type="SAM" id="Coils"/>
    </source>
</evidence>
<gene>
    <name evidence="3" type="ORF">Pfra01_001653000</name>
</gene>
<protein>
    <submittedName>
        <fullName evidence="3">Unnamed protein product</fullName>
    </submittedName>
</protein>
<accession>A0A9W7CYJ9</accession>